<proteinExistence type="predicted"/>
<evidence type="ECO:0000313" key="2">
    <source>
        <dbReference type="EMBL" id="WOJ97930.1"/>
    </source>
</evidence>
<name>A0ABZ0IFI6_9GAMM</name>
<dbReference type="Proteomes" id="UP001626549">
    <property type="component" value="Chromosome"/>
</dbReference>
<feature type="compositionally biased region" description="Basic and acidic residues" evidence="1">
    <location>
        <begin position="16"/>
        <end position="39"/>
    </location>
</feature>
<feature type="compositionally biased region" description="Polar residues" evidence="1">
    <location>
        <begin position="1"/>
        <end position="15"/>
    </location>
</feature>
<dbReference type="EMBL" id="CP136865">
    <property type="protein sequence ID" value="WOJ97930.1"/>
    <property type="molecule type" value="Genomic_DNA"/>
</dbReference>
<gene>
    <name evidence="2" type="ORF">R0137_04970</name>
</gene>
<sequence length="89" mass="10170">MSKTYAKLAQSTHWDATSEERAPPKSRIVSEKEHKNQERGLKNVKNDINGAAMFFFKACYAKEKYFFKKDPIVAKKPPKHGKKTGNAQI</sequence>
<protein>
    <submittedName>
        <fullName evidence="2">Uncharacterized protein</fullName>
    </submittedName>
</protein>
<feature type="region of interest" description="Disordered" evidence="1">
    <location>
        <begin position="1"/>
        <end position="39"/>
    </location>
</feature>
<keyword evidence="3" id="KW-1185">Reference proteome</keyword>
<accession>A0ABZ0IFI6</accession>
<evidence type="ECO:0000313" key="3">
    <source>
        <dbReference type="Proteomes" id="UP001626549"/>
    </source>
</evidence>
<evidence type="ECO:0000256" key="1">
    <source>
        <dbReference type="SAM" id="MobiDB-lite"/>
    </source>
</evidence>
<dbReference type="RefSeq" id="WP_407329031.1">
    <property type="nucleotide sequence ID" value="NZ_CP136865.1"/>
</dbReference>
<reference evidence="2 3" key="1">
    <citation type="submission" date="2023-10" db="EMBL/GenBank/DDBJ databases">
        <title>Two novel species belonging to the OM43/NOR5 clade.</title>
        <authorList>
            <person name="Park M."/>
        </authorList>
    </citation>
    <scope>NUCLEOTIDE SEQUENCE [LARGE SCALE GENOMIC DNA]</scope>
    <source>
        <strain evidence="2 3">IMCC45268</strain>
    </source>
</reference>
<organism evidence="2 3">
    <name type="scientific">Congregibacter brevis</name>
    <dbReference type="NCBI Taxonomy" id="3081201"/>
    <lineage>
        <taxon>Bacteria</taxon>
        <taxon>Pseudomonadati</taxon>
        <taxon>Pseudomonadota</taxon>
        <taxon>Gammaproteobacteria</taxon>
        <taxon>Cellvibrionales</taxon>
        <taxon>Halieaceae</taxon>
        <taxon>Congregibacter</taxon>
    </lineage>
</organism>